<evidence type="ECO:0000313" key="1">
    <source>
        <dbReference type="EMBL" id="DAE20419.1"/>
    </source>
</evidence>
<proteinExistence type="predicted"/>
<sequence length="64" mass="7223">MIQILRAVIITTDGVIVQDYAEVQDSLGVYVVTDIEAERRYIAECQTLAGFTVKRVNLTYVTKE</sequence>
<accession>A0A8S5QNM5</accession>
<protein>
    <submittedName>
        <fullName evidence="1">Uncharacterized protein</fullName>
    </submittedName>
</protein>
<name>A0A8S5QNM5_9CAUD</name>
<reference evidence="1" key="1">
    <citation type="journal article" date="2021" name="Proc. Natl. Acad. Sci. U.S.A.">
        <title>A Catalog of Tens of Thousands of Viruses from Human Metagenomes Reveals Hidden Associations with Chronic Diseases.</title>
        <authorList>
            <person name="Tisza M.J."/>
            <person name="Buck C.B."/>
        </authorList>
    </citation>
    <scope>NUCLEOTIDE SEQUENCE</scope>
    <source>
        <strain evidence="1">CttOT32</strain>
    </source>
</reference>
<organism evidence="1">
    <name type="scientific">Siphoviridae sp. cttOT32</name>
    <dbReference type="NCBI Taxonomy" id="2826493"/>
    <lineage>
        <taxon>Viruses</taxon>
        <taxon>Duplodnaviria</taxon>
        <taxon>Heunggongvirae</taxon>
        <taxon>Uroviricota</taxon>
        <taxon>Caudoviricetes</taxon>
    </lineage>
</organism>
<dbReference type="EMBL" id="BK015694">
    <property type="protein sequence ID" value="DAE20419.1"/>
    <property type="molecule type" value="Genomic_DNA"/>
</dbReference>